<name>A0AAD6DFH3_9EURO</name>
<dbReference type="Proteomes" id="UP001216150">
    <property type="component" value="Unassembled WGS sequence"/>
</dbReference>
<evidence type="ECO:0000313" key="3">
    <source>
        <dbReference type="Proteomes" id="UP001216150"/>
    </source>
</evidence>
<dbReference type="InterPro" id="IPR029052">
    <property type="entry name" value="Metallo-depent_PP-like"/>
</dbReference>
<dbReference type="PANTHER" id="PTHR12905:SF18">
    <property type="entry name" value="ESTER HYDROLASE, PUTATIVE (AFU_ORTHOLOGUE AFUA_4G03130)-RELATED"/>
    <property type="match status" value="1"/>
</dbReference>
<feature type="domain" description="Calcineurin-like phosphoesterase" evidence="1">
    <location>
        <begin position="51"/>
        <end position="207"/>
    </location>
</feature>
<dbReference type="GO" id="GO:0016787">
    <property type="term" value="F:hydrolase activity"/>
    <property type="evidence" value="ECO:0007669"/>
    <property type="project" value="InterPro"/>
</dbReference>
<dbReference type="PANTHER" id="PTHR12905">
    <property type="entry name" value="METALLOPHOSPHOESTERASE"/>
    <property type="match status" value="1"/>
</dbReference>
<dbReference type="SUPFAM" id="SSF56300">
    <property type="entry name" value="Metallo-dependent phosphatases"/>
    <property type="match status" value="1"/>
</dbReference>
<dbReference type="Pfam" id="PF00149">
    <property type="entry name" value="Metallophos"/>
    <property type="match status" value="1"/>
</dbReference>
<keyword evidence="3" id="KW-1185">Reference proteome</keyword>
<dbReference type="EMBL" id="JAQJAC010000008">
    <property type="protein sequence ID" value="KAJ5575424.1"/>
    <property type="molecule type" value="Genomic_DNA"/>
</dbReference>
<protein>
    <recommendedName>
        <fullName evidence="1">Calcineurin-like phosphoesterase domain-containing protein</fullName>
    </recommendedName>
</protein>
<dbReference type="CDD" id="cd07379">
    <property type="entry name" value="MPP_239FB"/>
    <property type="match status" value="1"/>
</dbReference>
<proteinExistence type="predicted"/>
<dbReference type="Gene3D" id="3.60.21.10">
    <property type="match status" value="1"/>
</dbReference>
<dbReference type="InterPro" id="IPR051693">
    <property type="entry name" value="UPF0046_metallophosphoest"/>
</dbReference>
<evidence type="ECO:0000313" key="2">
    <source>
        <dbReference type="EMBL" id="KAJ5575424.1"/>
    </source>
</evidence>
<evidence type="ECO:0000259" key="1">
    <source>
        <dbReference type="Pfam" id="PF00149"/>
    </source>
</evidence>
<comment type="caution">
    <text evidence="2">The sequence shown here is derived from an EMBL/GenBank/DDBJ whole genome shotgun (WGS) entry which is preliminary data.</text>
</comment>
<gene>
    <name evidence="2" type="ORF">N7450_009323</name>
</gene>
<sequence>MAAISSSAFSLRSTKPLQLASIYSSSTPLSKSQAVSIVCISDTHNIQMPLPDRDILIHAGNLAQSGSFEELQKTLSWLRSQPHHTKIIVAGNHDLLIDAAYRDPDGQALDWGNLIYLENQQVEVICPNGRRLNIFGSPYSIRHGNWAFQYSRNKEIWTDSVPEGTDVLITHGPPNAHLDLLKLGCVHLLKSLWRVQPRLHVFGHVHEGAGTEWISFDKFQLAYERTVAAGGGVLNLLWMMWEFVLALVCCSQATEAKCQLVTASILDGLRDTERRVPVKVFI</sequence>
<reference evidence="2 3" key="1">
    <citation type="journal article" date="2023" name="IMA Fungus">
        <title>Comparative genomic study of the Penicillium genus elucidates a diverse pangenome and 15 lateral gene transfer events.</title>
        <authorList>
            <person name="Petersen C."/>
            <person name="Sorensen T."/>
            <person name="Nielsen M.R."/>
            <person name="Sondergaard T.E."/>
            <person name="Sorensen J.L."/>
            <person name="Fitzpatrick D.A."/>
            <person name="Frisvad J.C."/>
            <person name="Nielsen K.L."/>
        </authorList>
    </citation>
    <scope>NUCLEOTIDE SEQUENCE [LARGE SCALE GENOMIC DNA]</scope>
    <source>
        <strain evidence="2 3">IBT 29057</strain>
    </source>
</reference>
<dbReference type="AlphaFoldDB" id="A0AAD6DFH3"/>
<organism evidence="2 3">
    <name type="scientific">Penicillium hetheringtonii</name>
    <dbReference type="NCBI Taxonomy" id="911720"/>
    <lineage>
        <taxon>Eukaryota</taxon>
        <taxon>Fungi</taxon>
        <taxon>Dikarya</taxon>
        <taxon>Ascomycota</taxon>
        <taxon>Pezizomycotina</taxon>
        <taxon>Eurotiomycetes</taxon>
        <taxon>Eurotiomycetidae</taxon>
        <taxon>Eurotiales</taxon>
        <taxon>Aspergillaceae</taxon>
        <taxon>Penicillium</taxon>
    </lineage>
</organism>
<dbReference type="InterPro" id="IPR004843">
    <property type="entry name" value="Calcineurin-like_PHP"/>
</dbReference>
<accession>A0AAD6DFH3</accession>